<dbReference type="Gene3D" id="1.10.1280.10">
    <property type="entry name" value="Di-copper center containing domain from catechol oxidase"/>
    <property type="match status" value="1"/>
</dbReference>
<evidence type="ECO:0000256" key="2">
    <source>
        <dbReference type="ARBA" id="ARBA00022723"/>
    </source>
</evidence>
<dbReference type="PANTHER" id="PTHR11474:SF126">
    <property type="entry name" value="TYROSINASE-LIKE PROTEIN TYR-1-RELATED"/>
    <property type="match status" value="1"/>
</dbReference>
<dbReference type="InterPro" id="IPR002227">
    <property type="entry name" value="Tyrosinase_Cu-bd"/>
</dbReference>
<feature type="domain" description="Tyrosinase copper-binding" evidence="4">
    <location>
        <begin position="62"/>
        <end position="79"/>
    </location>
</feature>
<dbReference type="EMBL" id="JAVIIZ010000005">
    <property type="protein sequence ID" value="MDX8472879.1"/>
    <property type="molecule type" value="Genomic_DNA"/>
</dbReference>
<reference evidence="5 6" key="1">
    <citation type="submission" date="2023-08" db="EMBL/GenBank/DDBJ databases">
        <title>Implementing the SeqCode for naming new Mesorhizobium species isolated from Vachellia karroo root nodules.</title>
        <authorList>
            <person name="Van Lill M."/>
        </authorList>
    </citation>
    <scope>NUCLEOTIDE SEQUENCE [LARGE SCALE GENOMIC DNA]</scope>
    <source>
        <strain evidence="5 6">VK23A</strain>
    </source>
</reference>
<dbReference type="PROSITE" id="PS00497">
    <property type="entry name" value="TYROSINASE_1"/>
    <property type="match status" value="1"/>
</dbReference>
<evidence type="ECO:0000313" key="5">
    <source>
        <dbReference type="EMBL" id="MDX8472879.1"/>
    </source>
</evidence>
<dbReference type="RefSeq" id="WP_320315400.1">
    <property type="nucleotide sequence ID" value="NZ_JAVIIX010000002.1"/>
</dbReference>
<proteinExistence type="inferred from homology"/>
<comment type="caution">
    <text evidence="5">The sequence shown here is derived from an EMBL/GenBank/DDBJ whole genome shotgun (WGS) entry which is preliminary data.</text>
</comment>
<comment type="similarity">
    <text evidence="1">Belongs to the tyrosinase family.</text>
</comment>
<name>A0ABU4XE34_9HYPH</name>
<sequence length="320" mass="35590">MTIGDGIRRNIAYVEPAERALLRDALVELNRRTFPGMRDDPVPGGVTWWFKQDEIHQATHVHGGPEFLTWHREIVNNLEAMLRQVNPQLSLHYWDWTQDPRGIPGANLGKGATGTLNLFTADFMGYGGSTSKEIGEPWLSAGYYVPGATPHRDATGNPADPPRIVRRSVVGAPLTIDGDNDIIMAPNFTAMRFLLEQAHNMMHGFVNMGGAHISFRDPFVFLLHSNVDRLLARWQTDPAHPERLVPATVYAPESDDPGLSGNIEPWSTGHSIDEFGEEHFTRPWTAPENQGVPIAYKDPSIVKPPPYDTNFDFIAALLVA</sequence>
<keyword evidence="3" id="KW-0186">Copper</keyword>
<organism evidence="5 6">
    <name type="scientific">Mesorhizobium dulcispinae</name>
    <dbReference type="NCBI Taxonomy" id="3072316"/>
    <lineage>
        <taxon>Bacteria</taxon>
        <taxon>Pseudomonadati</taxon>
        <taxon>Pseudomonadota</taxon>
        <taxon>Alphaproteobacteria</taxon>
        <taxon>Hyphomicrobiales</taxon>
        <taxon>Phyllobacteriaceae</taxon>
        <taxon>Mesorhizobium</taxon>
    </lineage>
</organism>
<keyword evidence="2" id="KW-0479">Metal-binding</keyword>
<dbReference type="Proteomes" id="UP001271780">
    <property type="component" value="Unassembled WGS sequence"/>
</dbReference>
<evidence type="ECO:0000259" key="4">
    <source>
        <dbReference type="PROSITE" id="PS00497"/>
    </source>
</evidence>
<protein>
    <submittedName>
        <fullName evidence="5">Tyrosinase family protein</fullName>
    </submittedName>
</protein>
<dbReference type="Pfam" id="PF00264">
    <property type="entry name" value="Tyrosinase"/>
    <property type="match status" value="1"/>
</dbReference>
<evidence type="ECO:0000313" key="6">
    <source>
        <dbReference type="Proteomes" id="UP001271780"/>
    </source>
</evidence>
<accession>A0ABU4XE34</accession>
<dbReference type="PRINTS" id="PR00092">
    <property type="entry name" value="TYROSINASE"/>
</dbReference>
<gene>
    <name evidence="5" type="ORF">RFM27_12420</name>
</gene>
<dbReference type="InterPro" id="IPR008922">
    <property type="entry name" value="Di-copper_centre_dom_sf"/>
</dbReference>
<dbReference type="InterPro" id="IPR050316">
    <property type="entry name" value="Tyrosinase/Hemocyanin"/>
</dbReference>
<keyword evidence="6" id="KW-1185">Reference proteome</keyword>
<dbReference type="PANTHER" id="PTHR11474">
    <property type="entry name" value="TYROSINASE FAMILY MEMBER"/>
    <property type="match status" value="1"/>
</dbReference>
<dbReference type="SUPFAM" id="SSF48056">
    <property type="entry name" value="Di-copper centre-containing domain"/>
    <property type="match status" value="1"/>
</dbReference>
<evidence type="ECO:0000256" key="3">
    <source>
        <dbReference type="ARBA" id="ARBA00023008"/>
    </source>
</evidence>
<evidence type="ECO:0000256" key="1">
    <source>
        <dbReference type="ARBA" id="ARBA00009928"/>
    </source>
</evidence>